<feature type="region of interest" description="Disordered" evidence="1">
    <location>
        <begin position="50"/>
        <end position="73"/>
    </location>
</feature>
<feature type="transmembrane region" description="Helical" evidence="2">
    <location>
        <begin position="5"/>
        <end position="22"/>
    </location>
</feature>
<gene>
    <name evidence="3" type="ORF">UY39_C0009G0010</name>
</gene>
<evidence type="ECO:0000256" key="1">
    <source>
        <dbReference type="SAM" id="MobiDB-lite"/>
    </source>
</evidence>
<keyword evidence="2" id="KW-1133">Transmembrane helix</keyword>
<sequence length="73" mass="7882">MTLDILIIFAGSFVAVLPFLGFPSSWDTVLFFIAGIFVIGLGIAVQRRGSAGEQRKNTETVENPSPSNTHDTL</sequence>
<keyword evidence="2" id="KW-0472">Membrane</keyword>
<evidence type="ECO:0000313" key="3">
    <source>
        <dbReference type="EMBL" id="KKW07731.1"/>
    </source>
</evidence>
<feature type="compositionally biased region" description="Polar residues" evidence="1">
    <location>
        <begin position="60"/>
        <end position="73"/>
    </location>
</feature>
<comment type="caution">
    <text evidence="3">The sequence shown here is derived from an EMBL/GenBank/DDBJ whole genome shotgun (WGS) entry which is preliminary data.</text>
</comment>
<accession>A0A0G1VMN6</accession>
<proteinExistence type="predicted"/>
<dbReference type="AlphaFoldDB" id="A0A0G1VMN6"/>
<organism evidence="3 4">
    <name type="scientific">Candidatus Kaiserbacteria bacterium GW2011_GWC2_49_12</name>
    <dbReference type="NCBI Taxonomy" id="1618675"/>
    <lineage>
        <taxon>Bacteria</taxon>
        <taxon>Candidatus Kaiseribacteriota</taxon>
    </lineage>
</organism>
<dbReference type="EMBL" id="LCPV01000009">
    <property type="protein sequence ID" value="KKW07731.1"/>
    <property type="molecule type" value="Genomic_DNA"/>
</dbReference>
<protein>
    <submittedName>
        <fullName evidence="3">Uncharacterized protein</fullName>
    </submittedName>
</protein>
<feature type="transmembrane region" description="Helical" evidence="2">
    <location>
        <begin position="28"/>
        <end position="45"/>
    </location>
</feature>
<reference evidence="3 4" key="1">
    <citation type="journal article" date="2015" name="Nature">
        <title>rRNA introns, odd ribosomes, and small enigmatic genomes across a large radiation of phyla.</title>
        <authorList>
            <person name="Brown C.T."/>
            <person name="Hug L.A."/>
            <person name="Thomas B.C."/>
            <person name="Sharon I."/>
            <person name="Castelle C.J."/>
            <person name="Singh A."/>
            <person name="Wilkins M.J."/>
            <person name="Williams K.H."/>
            <person name="Banfield J.F."/>
        </authorList>
    </citation>
    <scope>NUCLEOTIDE SEQUENCE [LARGE SCALE GENOMIC DNA]</scope>
</reference>
<evidence type="ECO:0000313" key="4">
    <source>
        <dbReference type="Proteomes" id="UP000034589"/>
    </source>
</evidence>
<keyword evidence="2" id="KW-0812">Transmembrane</keyword>
<evidence type="ECO:0000256" key="2">
    <source>
        <dbReference type="SAM" id="Phobius"/>
    </source>
</evidence>
<dbReference type="Proteomes" id="UP000034589">
    <property type="component" value="Unassembled WGS sequence"/>
</dbReference>
<name>A0A0G1VMN6_9BACT</name>